<dbReference type="SMART" id="SM00460">
    <property type="entry name" value="TGc"/>
    <property type="match status" value="1"/>
</dbReference>
<organism evidence="3 4">
    <name type="scientific">Rubrivivax rivuli</name>
    <dbReference type="NCBI Taxonomy" id="1862385"/>
    <lineage>
        <taxon>Bacteria</taxon>
        <taxon>Pseudomonadati</taxon>
        <taxon>Pseudomonadota</taxon>
        <taxon>Betaproteobacteria</taxon>
        <taxon>Burkholderiales</taxon>
        <taxon>Sphaerotilaceae</taxon>
        <taxon>Rubrivivax</taxon>
    </lineage>
</organism>
<dbReference type="Pfam" id="PF01841">
    <property type="entry name" value="Transglut_core"/>
    <property type="match status" value="1"/>
</dbReference>
<keyword evidence="1" id="KW-0472">Membrane</keyword>
<dbReference type="PANTHER" id="PTHR42736:SF1">
    <property type="entry name" value="PROTEIN-GLUTAMINE GAMMA-GLUTAMYLTRANSFERASE"/>
    <property type="match status" value="1"/>
</dbReference>
<feature type="transmembrane region" description="Helical" evidence="1">
    <location>
        <begin position="12"/>
        <end position="40"/>
    </location>
</feature>
<dbReference type="InterPro" id="IPR021878">
    <property type="entry name" value="TgpA_N"/>
</dbReference>
<evidence type="ECO:0000259" key="2">
    <source>
        <dbReference type="SMART" id="SM00460"/>
    </source>
</evidence>
<accession>A0A437RLW5</accession>
<reference evidence="3 4" key="1">
    <citation type="submission" date="2019-01" db="EMBL/GenBank/DDBJ databases">
        <authorList>
            <person name="Chen W.-M."/>
        </authorList>
    </citation>
    <scope>NUCLEOTIDE SEQUENCE [LARGE SCALE GENOMIC DNA]</scope>
    <source>
        <strain evidence="3 4">KYPY4</strain>
    </source>
</reference>
<dbReference type="Pfam" id="PF11992">
    <property type="entry name" value="TgpA_N"/>
    <property type="match status" value="1"/>
</dbReference>
<dbReference type="InterPro" id="IPR038765">
    <property type="entry name" value="Papain-like_cys_pep_sf"/>
</dbReference>
<proteinExistence type="predicted"/>
<feature type="transmembrane region" description="Helical" evidence="1">
    <location>
        <begin position="101"/>
        <end position="119"/>
    </location>
</feature>
<feature type="transmembrane region" description="Helical" evidence="1">
    <location>
        <begin position="158"/>
        <end position="177"/>
    </location>
</feature>
<dbReference type="OrthoDB" id="9804872at2"/>
<dbReference type="Gene3D" id="3.10.620.30">
    <property type="match status" value="1"/>
</dbReference>
<sequence>MPRETRDTLFHLAVIALAIAPHTLHLPLWCGGMAAALLLWRGHLALTGGALPSRWLVAGLLLVAGALTWWSERTLLGKEAGITLLVVLMALKTLELRARRDALVVFFLGFFLVLTHFLYSQSLLTGLWLLISVWGLLTALTLAHLPVGRPPLWRAGKVAARAAALGVPLMLVLFVLFPRIGPLWGLPQDAQGRTGLSGSLRLGGVASLAEDDSIALRLRFFGPVPSPEQMYFRGPVLGGFNGREWTRLQSSFAPSLRPPLQLEVRGQPLRYEMTLEPSRLPLLPLLEMTPNTPGSAPELPGWQLQLRQDGQWQLDRPLIDRVRVQASAHLQHRHGPREDIVGLRDLVDLPPNTNPRTLQWAADLRARPGNLTADARSLANQVLRHIREGGYTYTLEPGPYDENAIDEFWLDRKLGFCEHFASAFVVVMRAMDVPARIVTGYQGTDPQPQDGWYVVRQRNAHAWAEIWVAGEGWVRVDPTTAVAPDRVQRGNRLAPPPGLVAGAVNALDPALATRLRDAWEIVNNRWNQWVLNYSRGQQFDLLRELGFEAPSWRDLAQLLGVLLASAALVGASWAWWDRRRQDPWLRLQQQVLQRLRALGVDVQPHHGPRERAQRLRAALGEAGVEAAAMLDALDRERYAQSGPPAPPERGWWRRFQGALPRAVKSRA</sequence>
<evidence type="ECO:0000256" key="1">
    <source>
        <dbReference type="SAM" id="Phobius"/>
    </source>
</evidence>
<dbReference type="InterPro" id="IPR002931">
    <property type="entry name" value="Transglutaminase-like"/>
</dbReference>
<dbReference type="EMBL" id="SACR01000002">
    <property type="protein sequence ID" value="RVU47791.1"/>
    <property type="molecule type" value="Genomic_DNA"/>
</dbReference>
<dbReference type="InterPro" id="IPR052901">
    <property type="entry name" value="Bact_TGase-like"/>
</dbReference>
<dbReference type="Proteomes" id="UP000285575">
    <property type="component" value="Unassembled WGS sequence"/>
</dbReference>
<name>A0A437RLW5_9BURK</name>
<feature type="transmembrane region" description="Helical" evidence="1">
    <location>
        <begin position="125"/>
        <end position="146"/>
    </location>
</feature>
<feature type="transmembrane region" description="Helical" evidence="1">
    <location>
        <begin position="52"/>
        <end position="70"/>
    </location>
</feature>
<evidence type="ECO:0000313" key="3">
    <source>
        <dbReference type="EMBL" id="RVU47791.1"/>
    </source>
</evidence>
<keyword evidence="4" id="KW-1185">Reference proteome</keyword>
<keyword evidence="1" id="KW-0812">Transmembrane</keyword>
<feature type="domain" description="Transglutaminase-like" evidence="2">
    <location>
        <begin position="409"/>
        <end position="480"/>
    </location>
</feature>
<dbReference type="PANTHER" id="PTHR42736">
    <property type="entry name" value="PROTEIN-GLUTAMINE GAMMA-GLUTAMYLTRANSFERASE"/>
    <property type="match status" value="1"/>
</dbReference>
<protein>
    <submittedName>
        <fullName evidence="3">DUF3488 domain-containing protein</fullName>
    </submittedName>
</protein>
<keyword evidence="1" id="KW-1133">Transmembrane helix</keyword>
<dbReference type="SUPFAM" id="SSF54001">
    <property type="entry name" value="Cysteine proteinases"/>
    <property type="match status" value="1"/>
</dbReference>
<evidence type="ECO:0000313" key="4">
    <source>
        <dbReference type="Proteomes" id="UP000285575"/>
    </source>
</evidence>
<dbReference type="AlphaFoldDB" id="A0A437RLW5"/>
<comment type="caution">
    <text evidence="3">The sequence shown here is derived from an EMBL/GenBank/DDBJ whole genome shotgun (WGS) entry which is preliminary data.</text>
</comment>
<gene>
    <name evidence="3" type="ORF">EOE66_05160</name>
</gene>